<feature type="non-terminal residue" evidence="1">
    <location>
        <position position="61"/>
    </location>
</feature>
<protein>
    <submittedName>
        <fullName evidence="1">Uncharacterized protein</fullName>
    </submittedName>
</protein>
<evidence type="ECO:0000313" key="1">
    <source>
        <dbReference type="EMBL" id="MDM8146451.1"/>
    </source>
</evidence>
<proteinExistence type="predicted"/>
<gene>
    <name evidence="1" type="ORF">QUW02_11065</name>
</gene>
<organism evidence="1 2">
    <name type="scientific">Bacteroides eggerthii</name>
    <dbReference type="NCBI Taxonomy" id="28111"/>
    <lineage>
        <taxon>Bacteria</taxon>
        <taxon>Pseudomonadati</taxon>
        <taxon>Bacteroidota</taxon>
        <taxon>Bacteroidia</taxon>
        <taxon>Bacteroidales</taxon>
        <taxon>Bacteroidaceae</taxon>
        <taxon>Bacteroides</taxon>
    </lineage>
</organism>
<keyword evidence="2" id="KW-1185">Reference proteome</keyword>
<name>A0ABT7U9A7_9BACE</name>
<dbReference type="EMBL" id="JAUDCF010000032">
    <property type="protein sequence ID" value="MDM8146451.1"/>
    <property type="molecule type" value="Genomic_DNA"/>
</dbReference>
<accession>A0ABT7U9A7</accession>
<comment type="caution">
    <text evidence="1">The sequence shown here is derived from an EMBL/GenBank/DDBJ whole genome shotgun (WGS) entry which is preliminary data.</text>
</comment>
<evidence type="ECO:0000313" key="2">
    <source>
        <dbReference type="Proteomes" id="UP001228403"/>
    </source>
</evidence>
<reference evidence="2" key="1">
    <citation type="submission" date="2023-07" db="EMBL/GenBank/DDBJ databases">
        <title>Identification and characterization of horizontal gene transfer across gut microbiota members of farm animals based on homology search.</title>
        <authorList>
            <person name="Schwarzerova J."/>
            <person name="Nykrynova M."/>
            <person name="Jureckova K."/>
            <person name="Cejkova D."/>
            <person name="Rychlik I."/>
        </authorList>
    </citation>
    <scope>NUCLEOTIDE SEQUENCE [LARGE SCALE GENOMIC DNA]</scope>
    <source>
        <strain evidence="2">ET4</strain>
    </source>
</reference>
<dbReference type="Proteomes" id="UP001228403">
    <property type="component" value="Unassembled WGS sequence"/>
</dbReference>
<sequence length="61" mass="6956">MGKIKVFFFLQKCCKTELYFLFLGLSGLLQRFPAENFSGKYLVGKKKVSTFATANEKQTPL</sequence>